<dbReference type="EMBL" id="UINC01050258">
    <property type="protein sequence ID" value="SVB63002.1"/>
    <property type="molecule type" value="Genomic_DNA"/>
</dbReference>
<evidence type="ECO:0000313" key="1">
    <source>
        <dbReference type="EMBL" id="SVB63002.1"/>
    </source>
</evidence>
<gene>
    <name evidence="1" type="ORF">METZ01_LOCUS215856</name>
</gene>
<reference evidence="1" key="1">
    <citation type="submission" date="2018-05" db="EMBL/GenBank/DDBJ databases">
        <authorList>
            <person name="Lanie J.A."/>
            <person name="Ng W.-L."/>
            <person name="Kazmierczak K.M."/>
            <person name="Andrzejewski T.M."/>
            <person name="Davidsen T.M."/>
            <person name="Wayne K.J."/>
            <person name="Tettelin H."/>
            <person name="Glass J.I."/>
            <person name="Rusch D."/>
            <person name="Podicherti R."/>
            <person name="Tsui H.-C.T."/>
            <person name="Winkler M.E."/>
        </authorList>
    </citation>
    <scope>NUCLEOTIDE SEQUENCE</scope>
</reference>
<proteinExistence type="predicted"/>
<dbReference type="AlphaFoldDB" id="A0A382FK40"/>
<organism evidence="1">
    <name type="scientific">marine metagenome</name>
    <dbReference type="NCBI Taxonomy" id="408172"/>
    <lineage>
        <taxon>unclassified sequences</taxon>
        <taxon>metagenomes</taxon>
        <taxon>ecological metagenomes</taxon>
    </lineage>
</organism>
<feature type="non-terminal residue" evidence="1">
    <location>
        <position position="268"/>
    </location>
</feature>
<name>A0A382FK40_9ZZZZ</name>
<accession>A0A382FK40</accession>
<protein>
    <submittedName>
        <fullName evidence="1">Uncharacterized protein</fullName>
    </submittedName>
</protein>
<sequence>MYNSIISKFLPVFLATLSGVALGQITEVEKLEHDTQSGIHNSLVRVNDDTYALAYRSANNDGHIKTFTIPADGSNIIEVEKLEHDIAYAYENDLVKVDDDTYALAYRSRISSITTGLIKTFTIPADGSNITQVYSLPFNNQNLGSLNHSLVRVDYDTYALAYRGTDSDGFIKTFTIAGSNTHLPTVSSAPTVTTIEDTEYAFGTSDFNLFDADGNALDHIEITSLESAGTLYLDADNDATYDSGEDVTLNQDITAANITLGLFRFAPV</sequence>